<reference evidence="2 3" key="1">
    <citation type="submission" date="2013-11" db="EMBL/GenBank/DDBJ databases">
        <title>Draft genome of the bovine lungworm Dictyocaulus viviparus.</title>
        <authorList>
            <person name="Mitreva M."/>
        </authorList>
    </citation>
    <scope>NUCLEOTIDE SEQUENCE [LARGE SCALE GENOMIC DNA]</scope>
    <source>
        <strain evidence="2 3">HannoverDv2000</strain>
    </source>
</reference>
<keyword evidence="1" id="KW-0175">Coiled coil</keyword>
<evidence type="ECO:0000313" key="3">
    <source>
        <dbReference type="Proteomes" id="UP000053766"/>
    </source>
</evidence>
<sequence length="253" mass="30161">MPDELLHCKGTNFIKTSRKVTAIEEVLAQTLSKLEREPYQLSAQISELNDRVEKARLRENELAERVTRWVEYLKEEKEKQMIERGTRLYTTGALSANVSDDIAYNIEMLIQMRKRVHEKLQEVKNRKKEHKNQLRQLKAEMLTMHRELEGWDKKYDEIQKLIRRMETSRQHLLERIKQQQQKETASKLACIQLDKKLHELCGNITDEHMKINGDQTMTYHFSMTETESQDVRGWLWPTYYESANKYICKTTKA</sequence>
<reference evidence="3" key="2">
    <citation type="journal article" date="2016" name="Sci. Rep.">
        <title>Dictyocaulus viviparus genome, variome and transcriptome elucidate lungworm biology and support future intervention.</title>
        <authorList>
            <person name="McNulty S.N."/>
            <person name="Strube C."/>
            <person name="Rosa B.A."/>
            <person name="Martin J.C."/>
            <person name="Tyagi R."/>
            <person name="Choi Y.J."/>
            <person name="Wang Q."/>
            <person name="Hallsworth Pepin K."/>
            <person name="Zhang X."/>
            <person name="Ozersky P."/>
            <person name="Wilson R.K."/>
            <person name="Sternberg P.W."/>
            <person name="Gasser R.B."/>
            <person name="Mitreva M."/>
        </authorList>
    </citation>
    <scope>NUCLEOTIDE SEQUENCE [LARGE SCALE GENOMIC DNA]</scope>
    <source>
        <strain evidence="3">HannoverDv2000</strain>
    </source>
</reference>
<dbReference type="AlphaFoldDB" id="A0A0D8XQS8"/>
<dbReference type="Proteomes" id="UP000053766">
    <property type="component" value="Unassembled WGS sequence"/>
</dbReference>
<dbReference type="EMBL" id="KN716368">
    <property type="protein sequence ID" value="KJH46127.1"/>
    <property type="molecule type" value="Genomic_DNA"/>
</dbReference>
<gene>
    <name evidence="2" type="ORF">DICVIV_07817</name>
</gene>
<evidence type="ECO:0000313" key="2">
    <source>
        <dbReference type="EMBL" id="KJH46127.1"/>
    </source>
</evidence>
<proteinExistence type="predicted"/>
<dbReference type="OrthoDB" id="5806018at2759"/>
<accession>A0A0D8XQS8</accession>
<organism evidence="2 3">
    <name type="scientific">Dictyocaulus viviparus</name>
    <name type="common">Bovine lungworm</name>
    <dbReference type="NCBI Taxonomy" id="29172"/>
    <lineage>
        <taxon>Eukaryota</taxon>
        <taxon>Metazoa</taxon>
        <taxon>Ecdysozoa</taxon>
        <taxon>Nematoda</taxon>
        <taxon>Chromadorea</taxon>
        <taxon>Rhabditida</taxon>
        <taxon>Rhabditina</taxon>
        <taxon>Rhabditomorpha</taxon>
        <taxon>Strongyloidea</taxon>
        <taxon>Metastrongylidae</taxon>
        <taxon>Dictyocaulus</taxon>
    </lineage>
</organism>
<name>A0A0D8XQS8_DICVI</name>
<protein>
    <submittedName>
        <fullName evidence="2">Uncharacterized protein</fullName>
    </submittedName>
</protein>
<keyword evidence="3" id="KW-1185">Reference proteome</keyword>
<evidence type="ECO:0000256" key="1">
    <source>
        <dbReference type="SAM" id="Coils"/>
    </source>
</evidence>
<feature type="coiled-coil region" evidence="1">
    <location>
        <begin position="106"/>
        <end position="182"/>
    </location>
</feature>